<protein>
    <submittedName>
        <fullName evidence="1">Uncharacterized protein</fullName>
    </submittedName>
</protein>
<reference evidence="1" key="1">
    <citation type="submission" date="2023-03" db="EMBL/GenBank/DDBJ databases">
        <title>Actinoallomurus iriomotensis NBRC 103681.</title>
        <authorList>
            <person name="Ichikawa N."/>
            <person name="Sato H."/>
            <person name="Tonouchi N."/>
        </authorList>
    </citation>
    <scope>NUCLEOTIDE SEQUENCE</scope>
    <source>
        <strain evidence="1">NBRC 103681</strain>
    </source>
</reference>
<dbReference type="Proteomes" id="UP001165135">
    <property type="component" value="Unassembled WGS sequence"/>
</dbReference>
<proteinExistence type="predicted"/>
<comment type="caution">
    <text evidence="1">The sequence shown here is derived from an EMBL/GenBank/DDBJ whole genome shotgun (WGS) entry which is preliminary data.</text>
</comment>
<gene>
    <name evidence="1" type="ORF">Airi01_096190</name>
</gene>
<name>A0A9W6VW88_9ACTN</name>
<accession>A0A9W6VW88</accession>
<dbReference type="AlphaFoldDB" id="A0A9W6VW88"/>
<dbReference type="EMBL" id="BSTJ01000018">
    <property type="protein sequence ID" value="GLY81352.1"/>
    <property type="molecule type" value="Genomic_DNA"/>
</dbReference>
<sequence>MSSEVRDWLATLLAEDRQVGRTVGEAVTVLLESGFGAPFVLPLESALRGQHPGIALDHCYQRQLRLLRGVRRSLADLATARKRLELRIGQEVTADARRRYEDLVAEEVRATLFLQRVQATVDAFRARKEVVKAGYTAALANRTLDEAFAAFDESYVSGRAADEVAPAHAAADEMLRAAAELERQLGADTQPEISELRLEASDLRLLFAVTPSDTAVLLVVGIGHDDWGQWYAEALQLAQAELELQDDDFTGYDLAAFLSEYFPGEEAAVRAGAARLIEPNRAG</sequence>
<evidence type="ECO:0000313" key="1">
    <source>
        <dbReference type="EMBL" id="GLY81352.1"/>
    </source>
</evidence>
<organism evidence="1 2">
    <name type="scientific">Actinoallomurus iriomotensis</name>
    <dbReference type="NCBI Taxonomy" id="478107"/>
    <lineage>
        <taxon>Bacteria</taxon>
        <taxon>Bacillati</taxon>
        <taxon>Actinomycetota</taxon>
        <taxon>Actinomycetes</taxon>
        <taxon>Streptosporangiales</taxon>
        <taxon>Thermomonosporaceae</taxon>
        <taxon>Actinoallomurus</taxon>
    </lineage>
</organism>
<evidence type="ECO:0000313" key="2">
    <source>
        <dbReference type="Proteomes" id="UP001165135"/>
    </source>
</evidence>